<evidence type="ECO:0000313" key="3">
    <source>
        <dbReference type="Proteomes" id="UP000653305"/>
    </source>
</evidence>
<organism evidence="2 3">
    <name type="scientific">Phtheirospermum japonicum</name>
    <dbReference type="NCBI Taxonomy" id="374723"/>
    <lineage>
        <taxon>Eukaryota</taxon>
        <taxon>Viridiplantae</taxon>
        <taxon>Streptophyta</taxon>
        <taxon>Embryophyta</taxon>
        <taxon>Tracheophyta</taxon>
        <taxon>Spermatophyta</taxon>
        <taxon>Magnoliopsida</taxon>
        <taxon>eudicotyledons</taxon>
        <taxon>Gunneridae</taxon>
        <taxon>Pentapetalae</taxon>
        <taxon>asterids</taxon>
        <taxon>lamiids</taxon>
        <taxon>Lamiales</taxon>
        <taxon>Orobanchaceae</taxon>
        <taxon>Orobanchaceae incertae sedis</taxon>
        <taxon>Phtheirospermum</taxon>
    </lineage>
</organism>
<dbReference type="EMBL" id="BMAC01000825">
    <property type="protein sequence ID" value="GFQ03396.1"/>
    <property type="molecule type" value="Genomic_DNA"/>
</dbReference>
<protein>
    <submittedName>
        <fullName evidence="2">Ethylene-responsive transcription factor rap2-3</fullName>
    </submittedName>
</protein>
<keyword evidence="3" id="KW-1185">Reference proteome</keyword>
<evidence type="ECO:0000313" key="2">
    <source>
        <dbReference type="EMBL" id="GFQ03396.1"/>
    </source>
</evidence>
<sequence length="168" mass="17949">MCGGSIISDEPIVKRKGKLTTQEFWAELDTISQFWGFNCSTNDARAQPKESAKKPSPPSKGQRPWGKWAAEIRDPSKGGQSLGSERFNTADASRKEPTTKPPSVSVGDKAKAQLSGAMTIHHQPPPTTTNKRGYASAPSRKLSRAAVNDGGFVKSGSAPYYPVTSGAD</sequence>
<dbReference type="OrthoDB" id="1932767at2759"/>
<feature type="compositionally biased region" description="Polar residues" evidence="1">
    <location>
        <begin position="78"/>
        <end position="91"/>
    </location>
</feature>
<feature type="region of interest" description="Disordered" evidence="1">
    <location>
        <begin position="40"/>
        <end position="168"/>
    </location>
</feature>
<proteinExistence type="predicted"/>
<reference evidence="2" key="1">
    <citation type="submission" date="2020-07" db="EMBL/GenBank/DDBJ databases">
        <title>Ethylene signaling mediates host invasion by parasitic plants.</title>
        <authorList>
            <person name="Yoshida S."/>
        </authorList>
    </citation>
    <scope>NUCLEOTIDE SEQUENCE</scope>
    <source>
        <strain evidence="2">Okayama</strain>
    </source>
</reference>
<comment type="caution">
    <text evidence="2">The sequence shown here is derived from an EMBL/GenBank/DDBJ whole genome shotgun (WGS) entry which is preliminary data.</text>
</comment>
<dbReference type="Proteomes" id="UP000653305">
    <property type="component" value="Unassembled WGS sequence"/>
</dbReference>
<gene>
    <name evidence="2" type="ORF">PHJA_002483400</name>
</gene>
<dbReference type="AlphaFoldDB" id="A0A830D8A8"/>
<evidence type="ECO:0000256" key="1">
    <source>
        <dbReference type="SAM" id="MobiDB-lite"/>
    </source>
</evidence>
<name>A0A830D8A8_9LAMI</name>
<accession>A0A830D8A8</accession>